<comment type="caution">
    <text evidence="3">The sequence shown here is derived from an EMBL/GenBank/DDBJ whole genome shotgun (WGS) entry which is preliminary data.</text>
</comment>
<name>A0A164W0H4_9CRUS</name>
<keyword evidence="4" id="KW-1185">Reference proteome</keyword>
<organism evidence="3 4">
    <name type="scientific">Daphnia magna</name>
    <dbReference type="NCBI Taxonomy" id="35525"/>
    <lineage>
        <taxon>Eukaryota</taxon>
        <taxon>Metazoa</taxon>
        <taxon>Ecdysozoa</taxon>
        <taxon>Arthropoda</taxon>
        <taxon>Crustacea</taxon>
        <taxon>Branchiopoda</taxon>
        <taxon>Diplostraca</taxon>
        <taxon>Cladocera</taxon>
        <taxon>Anomopoda</taxon>
        <taxon>Daphniidae</taxon>
        <taxon>Daphnia</taxon>
    </lineage>
</organism>
<evidence type="ECO:0000256" key="1">
    <source>
        <dbReference type="SAM" id="SignalP"/>
    </source>
</evidence>
<evidence type="ECO:0000313" key="3">
    <source>
        <dbReference type="EMBL" id="KZS12834.1"/>
    </source>
</evidence>
<gene>
    <name evidence="3" type="ORF">APZ42_022080</name>
</gene>
<dbReference type="Proteomes" id="UP000076858">
    <property type="component" value="Unassembled WGS sequence"/>
</dbReference>
<accession>A0A164W0H4</accession>
<evidence type="ECO:0000313" key="4">
    <source>
        <dbReference type="Proteomes" id="UP000076858"/>
    </source>
</evidence>
<dbReference type="AlphaFoldDB" id="A0A164W0H4"/>
<proteinExistence type="predicted"/>
<dbReference type="InterPro" id="IPR004302">
    <property type="entry name" value="Cellulose/chitin-bd_N"/>
</dbReference>
<feature type="domain" description="Chitin-binding type-4" evidence="2">
    <location>
        <begin position="28"/>
        <end position="154"/>
    </location>
</feature>
<feature type="chain" id="PRO_5007853924" description="Chitin-binding type-4 domain-containing protein" evidence="1">
    <location>
        <begin position="28"/>
        <end position="163"/>
    </location>
</feature>
<reference evidence="3 4" key="1">
    <citation type="submission" date="2016-03" db="EMBL/GenBank/DDBJ databases">
        <title>EvidentialGene: Evidence-directed Construction of Genes on Genomes.</title>
        <authorList>
            <person name="Gilbert D.G."/>
            <person name="Choi J.-H."/>
            <person name="Mockaitis K."/>
            <person name="Colbourne J."/>
            <person name="Pfrender M."/>
        </authorList>
    </citation>
    <scope>NUCLEOTIDE SEQUENCE [LARGE SCALE GENOMIC DNA]</scope>
    <source>
        <strain evidence="3 4">Xinb3</strain>
        <tissue evidence="3">Complete organism</tissue>
    </source>
</reference>
<dbReference type="OrthoDB" id="64893at2759"/>
<evidence type="ECO:0000259" key="2">
    <source>
        <dbReference type="Pfam" id="PF03067"/>
    </source>
</evidence>
<dbReference type="Pfam" id="PF03067">
    <property type="entry name" value="LPMO_10"/>
    <property type="match status" value="1"/>
</dbReference>
<protein>
    <recommendedName>
        <fullName evidence="2">Chitin-binding type-4 domain-containing protein</fullName>
    </recommendedName>
</protein>
<dbReference type="EMBL" id="LRGB01001348">
    <property type="protein sequence ID" value="KZS12834.1"/>
    <property type="molecule type" value="Genomic_DNA"/>
</dbReference>
<sequence length="163" mass="18613">MMKHQIRSYSLIKIFTILTAMVSLANGHGRLRDPPSRSSAWRDGFKVPPDYNDTEGFCGGYERQWLVNKGKCGVCGDPFDEIIKPHEAPGGAFATGTITRTYTEGQVIPVKIDITALHKGYYEFKLCPNNNVRQDPSQECFNRFEPYFKLRELNKIFTELSRD</sequence>
<feature type="signal peptide" evidence="1">
    <location>
        <begin position="1"/>
        <end position="27"/>
    </location>
</feature>
<keyword evidence="1" id="KW-0732">Signal</keyword>
<dbReference type="STRING" id="35525.A0A164W0H4"/>